<dbReference type="GO" id="GO:0042110">
    <property type="term" value="P:T cell activation"/>
    <property type="evidence" value="ECO:0007669"/>
    <property type="project" value="TreeGrafter"/>
</dbReference>
<reference evidence="2" key="2">
    <citation type="submission" date="2025-08" db="UniProtKB">
        <authorList>
            <consortium name="Ensembl"/>
        </authorList>
    </citation>
    <scope>IDENTIFICATION</scope>
</reference>
<dbReference type="GO" id="GO:0042289">
    <property type="term" value="F:MHC class II protein binding"/>
    <property type="evidence" value="ECO:0007669"/>
    <property type="project" value="TreeGrafter"/>
</dbReference>
<dbReference type="GO" id="GO:0045121">
    <property type="term" value="C:membrane raft"/>
    <property type="evidence" value="ECO:0007669"/>
    <property type="project" value="TreeGrafter"/>
</dbReference>
<dbReference type="PANTHER" id="PTHR11422:SF5">
    <property type="entry name" value="DIVERSE IMMUNOGLOBULIN DOMAIN-CONTAINING PROTEIN 1.1 ISOFORM X1-RELATED"/>
    <property type="match status" value="1"/>
</dbReference>
<proteinExistence type="predicted"/>
<dbReference type="FunCoup" id="A0A673W769">
    <property type="interactions" value="5"/>
</dbReference>
<keyword evidence="3" id="KW-1185">Reference proteome</keyword>
<feature type="domain" description="Ig-like" evidence="1">
    <location>
        <begin position="1"/>
        <end position="78"/>
    </location>
</feature>
<dbReference type="PANTHER" id="PTHR11422">
    <property type="entry name" value="T-CELL SURFACE GLYCOPROTEIN CD4"/>
    <property type="match status" value="1"/>
</dbReference>
<dbReference type="GeneTree" id="ENSGT01140000282606"/>
<dbReference type="PROSITE" id="PS50835">
    <property type="entry name" value="IG_LIKE"/>
    <property type="match status" value="2"/>
</dbReference>
<dbReference type="GO" id="GO:0070374">
    <property type="term" value="P:positive regulation of ERK1 and ERK2 cascade"/>
    <property type="evidence" value="ECO:0007669"/>
    <property type="project" value="TreeGrafter"/>
</dbReference>
<dbReference type="InterPro" id="IPR036179">
    <property type="entry name" value="Ig-like_dom_sf"/>
</dbReference>
<dbReference type="AlphaFoldDB" id="A0A673W769"/>
<evidence type="ECO:0000259" key="1">
    <source>
        <dbReference type="PROSITE" id="PS50835"/>
    </source>
</evidence>
<dbReference type="GO" id="GO:0035723">
    <property type="term" value="P:interleukin-15-mediated signaling pathway"/>
    <property type="evidence" value="ECO:0007669"/>
    <property type="project" value="TreeGrafter"/>
</dbReference>
<dbReference type="OMA" id="MWIYSEL"/>
<dbReference type="Proteomes" id="UP000472277">
    <property type="component" value="Chromosome 1"/>
</dbReference>
<reference evidence="2" key="1">
    <citation type="submission" date="2021-04" db="EMBL/GenBank/DDBJ databases">
        <authorList>
            <consortium name="Wellcome Sanger Institute Data Sharing"/>
        </authorList>
    </citation>
    <scope>NUCLEOTIDE SEQUENCE [LARGE SCALE GENOMIC DNA]</scope>
</reference>
<evidence type="ECO:0000313" key="3">
    <source>
        <dbReference type="Proteomes" id="UP000472277"/>
    </source>
</evidence>
<dbReference type="GO" id="GO:0009897">
    <property type="term" value="C:external side of plasma membrane"/>
    <property type="evidence" value="ECO:0007669"/>
    <property type="project" value="TreeGrafter"/>
</dbReference>
<dbReference type="Ensembl" id="ENSSTUT00000004284.1">
    <property type="protein sequence ID" value="ENSSTUP00000004041.1"/>
    <property type="gene ID" value="ENSSTUG00000002016.1"/>
</dbReference>
<dbReference type="SUPFAM" id="SSF48726">
    <property type="entry name" value="Immunoglobulin"/>
    <property type="match status" value="1"/>
</dbReference>
<dbReference type="InterPro" id="IPR007110">
    <property type="entry name" value="Ig-like_dom"/>
</dbReference>
<dbReference type="InterPro" id="IPR013783">
    <property type="entry name" value="Ig-like_fold"/>
</dbReference>
<dbReference type="InParanoid" id="A0A673W769"/>
<dbReference type="Gene3D" id="2.60.40.10">
    <property type="entry name" value="Immunoglobulins"/>
    <property type="match status" value="1"/>
</dbReference>
<feature type="domain" description="Ig-like" evidence="1">
    <location>
        <begin position="93"/>
        <end position="181"/>
    </location>
</feature>
<dbReference type="GO" id="GO:1990782">
    <property type="term" value="F:protein tyrosine kinase binding"/>
    <property type="evidence" value="ECO:0007669"/>
    <property type="project" value="TreeGrafter"/>
</dbReference>
<accession>A0A673W769</accession>
<organism evidence="2 3">
    <name type="scientific">Salmo trutta</name>
    <name type="common">Brown trout</name>
    <dbReference type="NCBI Taxonomy" id="8032"/>
    <lineage>
        <taxon>Eukaryota</taxon>
        <taxon>Metazoa</taxon>
        <taxon>Chordata</taxon>
        <taxon>Craniata</taxon>
        <taxon>Vertebrata</taxon>
        <taxon>Euteleostomi</taxon>
        <taxon>Actinopterygii</taxon>
        <taxon>Neopterygii</taxon>
        <taxon>Teleostei</taxon>
        <taxon>Protacanthopterygii</taxon>
        <taxon>Salmoniformes</taxon>
        <taxon>Salmonidae</taxon>
        <taxon>Salmoninae</taxon>
        <taxon>Salmo</taxon>
    </lineage>
</organism>
<evidence type="ECO:0000313" key="2">
    <source>
        <dbReference type="Ensembl" id="ENSSTUP00000004041.1"/>
    </source>
</evidence>
<protein>
    <recommendedName>
        <fullName evidence="1">Ig-like domain-containing protein</fullName>
    </recommendedName>
</protein>
<sequence length="247" mass="27415">MFSRVGDDVSLPCNNVVYPNCSSTTWIYNRAGTAIELVGLGKVKKQLNNIADRLSLVSNCSLYVSNVRAEDAGQYTCQQYLTETGPRHGADAPVHLSVLTSEYYYLKSNVNMTLRCSLLTYMGHGTCISGVSLSWVPKTGTNAQVTLDSSCDITLNVTLQKEDNNRKWTCTLTEKENVKISIDFTSTFSDSSDVTSVMPVKTTTSTTQQYKTSHVKTAPNIFILLQIAVEKTLQATQSQWMWIYSEL</sequence>
<reference evidence="2" key="3">
    <citation type="submission" date="2025-09" db="UniProtKB">
        <authorList>
            <consortium name="Ensembl"/>
        </authorList>
    </citation>
    <scope>IDENTIFICATION</scope>
</reference>
<name>A0A673W769_SALTR</name>